<comment type="caution">
    <text evidence="1">The sequence shown here is derived from an EMBL/GenBank/DDBJ whole genome shotgun (WGS) entry which is preliminary data.</text>
</comment>
<reference evidence="1 2" key="1">
    <citation type="submission" date="2019-08" db="EMBL/GenBank/DDBJ databases">
        <title>Whole genome of Aphis craccivora.</title>
        <authorList>
            <person name="Voronova N.V."/>
            <person name="Shulinski R.S."/>
            <person name="Bandarenka Y.V."/>
            <person name="Zhorov D.G."/>
            <person name="Warner D."/>
        </authorList>
    </citation>
    <scope>NUCLEOTIDE SEQUENCE [LARGE SCALE GENOMIC DNA]</scope>
    <source>
        <strain evidence="1">180601</strain>
        <tissue evidence="1">Whole Body</tissue>
    </source>
</reference>
<organism evidence="1 2">
    <name type="scientific">Aphis craccivora</name>
    <name type="common">Cowpea aphid</name>
    <dbReference type="NCBI Taxonomy" id="307492"/>
    <lineage>
        <taxon>Eukaryota</taxon>
        <taxon>Metazoa</taxon>
        <taxon>Ecdysozoa</taxon>
        <taxon>Arthropoda</taxon>
        <taxon>Hexapoda</taxon>
        <taxon>Insecta</taxon>
        <taxon>Pterygota</taxon>
        <taxon>Neoptera</taxon>
        <taxon>Paraneoptera</taxon>
        <taxon>Hemiptera</taxon>
        <taxon>Sternorrhyncha</taxon>
        <taxon>Aphidomorpha</taxon>
        <taxon>Aphidoidea</taxon>
        <taxon>Aphididae</taxon>
        <taxon>Aphidini</taxon>
        <taxon>Aphis</taxon>
        <taxon>Aphis</taxon>
    </lineage>
</organism>
<evidence type="ECO:0000313" key="1">
    <source>
        <dbReference type="EMBL" id="KAF0758376.1"/>
    </source>
</evidence>
<proteinExistence type="predicted"/>
<sequence length="68" mass="7889">MRTSWLSSTWPRQPVHLSGNNDRFVLTALRDAHDTAGVVAKGVPTLHLRLWQMTKSRLTYDVMKNNRR</sequence>
<evidence type="ECO:0000313" key="2">
    <source>
        <dbReference type="Proteomes" id="UP000478052"/>
    </source>
</evidence>
<keyword evidence="2" id="KW-1185">Reference proteome</keyword>
<gene>
    <name evidence="1" type="ORF">FWK35_00014056</name>
</gene>
<dbReference type="AlphaFoldDB" id="A0A6G0YLP5"/>
<dbReference type="Proteomes" id="UP000478052">
    <property type="component" value="Unassembled WGS sequence"/>
</dbReference>
<dbReference type="EMBL" id="VUJU01003317">
    <property type="protein sequence ID" value="KAF0758376.1"/>
    <property type="molecule type" value="Genomic_DNA"/>
</dbReference>
<accession>A0A6G0YLP5</accession>
<protein>
    <submittedName>
        <fullName evidence="1">Uncharacterized protein</fullName>
    </submittedName>
</protein>
<name>A0A6G0YLP5_APHCR</name>